<dbReference type="InterPro" id="IPR010697">
    <property type="entry name" value="YspA"/>
</dbReference>
<evidence type="ECO:0008006" key="3">
    <source>
        <dbReference type="Google" id="ProtNLM"/>
    </source>
</evidence>
<name>F0STU4_SYNGF</name>
<dbReference type="STRING" id="645991.Sgly_1056"/>
<dbReference type="PANTHER" id="PTHR38440">
    <property type="entry name" value="UPF0398 PROTEIN YPSA"/>
    <property type="match status" value="1"/>
</dbReference>
<dbReference type="OrthoDB" id="1795759at2"/>
<dbReference type="Pfam" id="PF06908">
    <property type="entry name" value="YpsA"/>
    <property type="match status" value="1"/>
</dbReference>
<evidence type="ECO:0000313" key="1">
    <source>
        <dbReference type="EMBL" id="ADY55384.1"/>
    </source>
</evidence>
<reference evidence="2" key="2">
    <citation type="submission" date="2011-02" db="EMBL/GenBank/DDBJ databases">
        <title>The complete genome of Syntrophobotulus glycolicus DSM 8271.</title>
        <authorList>
            <person name="Lucas S."/>
            <person name="Copeland A."/>
            <person name="Lapidus A."/>
            <person name="Bruce D."/>
            <person name="Goodwin L."/>
            <person name="Pitluck S."/>
            <person name="Kyrpides N."/>
            <person name="Mavromatis K."/>
            <person name="Pagani I."/>
            <person name="Ivanova N."/>
            <person name="Mikhailova N."/>
            <person name="Chertkov O."/>
            <person name="Held B."/>
            <person name="Detter J.C."/>
            <person name="Tapia R."/>
            <person name="Han C."/>
            <person name="Land M."/>
            <person name="Hauser L."/>
            <person name="Markowitz V."/>
            <person name="Cheng J.-F."/>
            <person name="Hugenholtz P."/>
            <person name="Woyke T."/>
            <person name="Wu D."/>
            <person name="Spring S."/>
            <person name="Schroeder M."/>
            <person name="Brambilla E."/>
            <person name="Klenk H.-P."/>
            <person name="Eisen J.A."/>
        </authorList>
    </citation>
    <scope>NUCLEOTIDE SEQUENCE [LARGE SCALE GENOMIC DNA]</scope>
    <source>
        <strain evidence="2">DSM 8271 / FlGlyR</strain>
    </source>
</reference>
<dbReference type="SUPFAM" id="SSF102405">
    <property type="entry name" value="MCP/YpsA-like"/>
    <property type="match status" value="1"/>
</dbReference>
<dbReference type="EMBL" id="CP002547">
    <property type="protein sequence ID" value="ADY55384.1"/>
    <property type="molecule type" value="Genomic_DNA"/>
</dbReference>
<dbReference type="RefSeq" id="WP_013624254.1">
    <property type="nucleotide sequence ID" value="NC_015172.1"/>
</dbReference>
<organism evidence="1 2">
    <name type="scientific">Syntrophobotulus glycolicus (strain DSM 8271 / FlGlyR)</name>
    <dbReference type="NCBI Taxonomy" id="645991"/>
    <lineage>
        <taxon>Bacteria</taxon>
        <taxon>Bacillati</taxon>
        <taxon>Bacillota</taxon>
        <taxon>Clostridia</taxon>
        <taxon>Eubacteriales</taxon>
        <taxon>Desulfitobacteriaceae</taxon>
        <taxon>Syntrophobotulus</taxon>
    </lineage>
</organism>
<sequence length="198" mass="22713">MPAPKTCGFTGYRPAKLPFRDNEHSIPCVHLKLLLYTETEAAVKDGYTRFICGFALGSDTYFAEAVIALRERYPEITLEAALPCETQANRWLDRPLPSMAPRHSSIHGRHGDRDRYFSLLAQCDKETCISRNYHKGCYLERNRYIVRQSQRLIAVFDGQPGGTMFTVNRAKARELELAVINPRTFRIERNFQKSGHCL</sequence>
<evidence type="ECO:0000313" key="2">
    <source>
        <dbReference type="Proteomes" id="UP000007488"/>
    </source>
</evidence>
<reference evidence="1 2" key="1">
    <citation type="journal article" date="2011" name="Stand. Genomic Sci.">
        <title>Complete genome sequence of Syntrophobotulus glycolicus type strain (FlGlyR).</title>
        <authorList>
            <person name="Han C."/>
            <person name="Mwirichia R."/>
            <person name="Chertkov O."/>
            <person name="Held B."/>
            <person name="Lapidus A."/>
            <person name="Nolan M."/>
            <person name="Lucas S."/>
            <person name="Hammon N."/>
            <person name="Deshpande S."/>
            <person name="Cheng J.F."/>
            <person name="Tapia R."/>
            <person name="Goodwin L."/>
            <person name="Pitluck S."/>
            <person name="Huntemann M."/>
            <person name="Liolios K."/>
            <person name="Ivanova N."/>
            <person name="Pagani I."/>
            <person name="Mavromatis K."/>
            <person name="Ovchinikova G."/>
            <person name="Pati A."/>
            <person name="Chen A."/>
            <person name="Palaniappan K."/>
            <person name="Land M."/>
            <person name="Hauser L."/>
            <person name="Brambilla E.M."/>
            <person name="Rohde M."/>
            <person name="Spring S."/>
            <person name="Sikorski J."/>
            <person name="Goker M."/>
            <person name="Woyke T."/>
            <person name="Bristow J."/>
            <person name="Eisen J.A."/>
            <person name="Markowitz V."/>
            <person name="Hugenholtz P."/>
            <person name="Kyrpides N.C."/>
            <person name="Klenk H.P."/>
            <person name="Detter J.C."/>
        </authorList>
    </citation>
    <scope>NUCLEOTIDE SEQUENCE [LARGE SCALE GENOMIC DNA]</scope>
    <source>
        <strain evidence="2">DSM 8271 / FlGlyR</strain>
    </source>
</reference>
<dbReference type="HOGENOM" id="CLU_108363_1_0_9"/>
<dbReference type="eggNOG" id="COG4474">
    <property type="taxonomic scope" value="Bacteria"/>
</dbReference>
<dbReference type="KEGG" id="sgy:Sgly_1056"/>
<keyword evidence="2" id="KW-1185">Reference proteome</keyword>
<dbReference type="Gene3D" id="3.40.50.450">
    <property type="match status" value="1"/>
</dbReference>
<accession>F0STU4</accession>
<protein>
    <recommendedName>
        <fullName evidence="3">DUF1273 family protein</fullName>
    </recommendedName>
</protein>
<dbReference type="PANTHER" id="PTHR38440:SF1">
    <property type="entry name" value="UPF0398 PROTEIN SPR0331"/>
    <property type="match status" value="1"/>
</dbReference>
<dbReference type="AlphaFoldDB" id="F0STU4"/>
<gene>
    <name evidence="1" type="ordered locus">Sgly_1056</name>
</gene>
<dbReference type="Proteomes" id="UP000007488">
    <property type="component" value="Chromosome"/>
</dbReference>
<proteinExistence type="predicted"/>